<name>A0A0A9DHP0_ARUDO</name>
<feature type="region of interest" description="Disordered" evidence="1">
    <location>
        <begin position="70"/>
        <end position="125"/>
    </location>
</feature>
<reference evidence="2" key="1">
    <citation type="submission" date="2014-09" db="EMBL/GenBank/DDBJ databases">
        <authorList>
            <person name="Magalhaes I.L.F."/>
            <person name="Oliveira U."/>
            <person name="Santos F.R."/>
            <person name="Vidigal T.H.D.A."/>
            <person name="Brescovit A.D."/>
            <person name="Santos A.J."/>
        </authorList>
    </citation>
    <scope>NUCLEOTIDE SEQUENCE</scope>
    <source>
        <tissue evidence="2">Shoot tissue taken approximately 20 cm above the soil surface</tissue>
    </source>
</reference>
<evidence type="ECO:0000313" key="2">
    <source>
        <dbReference type="EMBL" id="JAD85110.1"/>
    </source>
</evidence>
<sequence>MAEDGISVVGKAGRRPTAHRRVGLQSEPTRAHLPARCRTPACRRPPVCRSARESTILPMSLPQRHARACRRPGREPLAVARASPPPSCSRASRLYPAREPPAAVRASPLQRARAHPSRRCGPAAS</sequence>
<dbReference type="AlphaFoldDB" id="A0A0A9DHP0"/>
<organism evidence="2">
    <name type="scientific">Arundo donax</name>
    <name type="common">Giant reed</name>
    <name type="synonym">Donax arundinaceus</name>
    <dbReference type="NCBI Taxonomy" id="35708"/>
    <lineage>
        <taxon>Eukaryota</taxon>
        <taxon>Viridiplantae</taxon>
        <taxon>Streptophyta</taxon>
        <taxon>Embryophyta</taxon>
        <taxon>Tracheophyta</taxon>
        <taxon>Spermatophyta</taxon>
        <taxon>Magnoliopsida</taxon>
        <taxon>Liliopsida</taxon>
        <taxon>Poales</taxon>
        <taxon>Poaceae</taxon>
        <taxon>PACMAD clade</taxon>
        <taxon>Arundinoideae</taxon>
        <taxon>Arundineae</taxon>
        <taxon>Arundo</taxon>
    </lineage>
</organism>
<accession>A0A0A9DHP0</accession>
<protein>
    <submittedName>
        <fullName evidence="2">Uncharacterized protein</fullName>
    </submittedName>
</protein>
<reference evidence="2" key="2">
    <citation type="journal article" date="2015" name="Data Brief">
        <title>Shoot transcriptome of the giant reed, Arundo donax.</title>
        <authorList>
            <person name="Barrero R.A."/>
            <person name="Guerrero F.D."/>
            <person name="Moolhuijzen P."/>
            <person name="Goolsby J.A."/>
            <person name="Tidwell J."/>
            <person name="Bellgard S.E."/>
            <person name="Bellgard M.I."/>
        </authorList>
    </citation>
    <scope>NUCLEOTIDE SEQUENCE</scope>
    <source>
        <tissue evidence="2">Shoot tissue taken approximately 20 cm above the soil surface</tissue>
    </source>
</reference>
<dbReference type="EMBL" id="GBRH01212785">
    <property type="protein sequence ID" value="JAD85110.1"/>
    <property type="molecule type" value="Transcribed_RNA"/>
</dbReference>
<feature type="compositionally biased region" description="Basic residues" evidence="1">
    <location>
        <begin position="12"/>
        <end position="22"/>
    </location>
</feature>
<evidence type="ECO:0000256" key="1">
    <source>
        <dbReference type="SAM" id="MobiDB-lite"/>
    </source>
</evidence>
<feature type="region of interest" description="Disordered" evidence="1">
    <location>
        <begin position="1"/>
        <end position="32"/>
    </location>
</feature>
<proteinExistence type="predicted"/>